<reference evidence="6 7" key="1">
    <citation type="submission" date="2019-08" db="EMBL/GenBank/DDBJ databases">
        <title>Complete genome sequence of Arcobacter acticola.</title>
        <authorList>
            <person name="Miller W."/>
        </authorList>
    </citation>
    <scope>NUCLEOTIDE SEQUENCE [LARGE SCALE GENOMIC DNA]</scope>
    <source>
        <strain evidence="6 7">KCTC 52212</strain>
    </source>
</reference>
<dbReference type="GO" id="GO:0005737">
    <property type="term" value="C:cytoplasm"/>
    <property type="evidence" value="ECO:0007669"/>
    <property type="project" value="InterPro"/>
</dbReference>
<evidence type="ECO:0000256" key="3">
    <source>
        <dbReference type="ARBA" id="ARBA00022603"/>
    </source>
</evidence>
<dbReference type="PANTHER" id="PTHR13393">
    <property type="entry name" value="SAM-DEPENDENT METHYLTRANSFERASE"/>
    <property type="match status" value="1"/>
</dbReference>
<dbReference type="Pfam" id="PF05971">
    <property type="entry name" value="Methyltransf_10"/>
    <property type="match status" value="1"/>
</dbReference>
<evidence type="ECO:0000313" key="6">
    <source>
        <dbReference type="EMBL" id="QKE28801.1"/>
    </source>
</evidence>
<dbReference type="PANTHER" id="PTHR13393:SF0">
    <property type="entry name" value="RNA N6-ADENOSINE-METHYLTRANSFERASE METTL16"/>
    <property type="match status" value="1"/>
</dbReference>
<gene>
    <name evidence="6" type="primary">rlmF</name>
    <name evidence="6" type="ORF">AACT_1644</name>
</gene>
<protein>
    <submittedName>
        <fullName evidence="6">23S rRNA mA1618 methyltransferase</fullName>
    </submittedName>
</protein>
<dbReference type="CDD" id="cd02440">
    <property type="entry name" value="AdoMet_MTases"/>
    <property type="match status" value="1"/>
</dbReference>
<evidence type="ECO:0000256" key="4">
    <source>
        <dbReference type="ARBA" id="ARBA00022679"/>
    </source>
</evidence>
<dbReference type="HAMAP" id="MF_01848">
    <property type="entry name" value="23SrRNA_methyltr_F"/>
    <property type="match status" value="1"/>
</dbReference>
<keyword evidence="4 6" id="KW-0808">Transferase</keyword>
<dbReference type="PIRSF" id="PIRSF029038">
    <property type="entry name" value="Mtase_YbiN_prd"/>
    <property type="match status" value="1"/>
</dbReference>
<dbReference type="SUPFAM" id="SSF53335">
    <property type="entry name" value="S-adenosyl-L-methionine-dependent methyltransferases"/>
    <property type="match status" value="1"/>
</dbReference>
<keyword evidence="1" id="KW-0963">Cytoplasm</keyword>
<keyword evidence="5" id="KW-0949">S-adenosyl-L-methionine</keyword>
<sequence>MSNTKKIQEKKTLHPRNYHNNRYDFVALIKSENSLNEFVKPNKYGDLSIDFANPDAVIALNKALLSHFYSVKNWSIPQGYLCPPIPGRADYIHHIADLLAKTNGNKIPKGKHIKGLDIGIGANGIYPIIGVSVYDWSFTGSDIDKTSIESAQNIINSNEYLKGNITVKLQENSKNIFKGIINSTDKFHFTLCNPPFHKSLEDTLAGNNRKVQNLTKEVSSKNNLNFGGKNNELWCEGGEVAFIKKMIKESFEFSKNCLWFTTLVSRKENLDFIYDALEDIEVMEYKTIDMAHGQKISRVIAWTFLSKEEQKAWDKK</sequence>
<dbReference type="InterPro" id="IPR016909">
    <property type="entry name" value="rRNA_lsu_MeTfrase_F"/>
</dbReference>
<dbReference type="InterPro" id="IPR029063">
    <property type="entry name" value="SAM-dependent_MTases_sf"/>
</dbReference>
<keyword evidence="2" id="KW-0698">rRNA processing</keyword>
<evidence type="ECO:0000256" key="1">
    <source>
        <dbReference type="ARBA" id="ARBA00022490"/>
    </source>
</evidence>
<evidence type="ECO:0000256" key="2">
    <source>
        <dbReference type="ARBA" id="ARBA00022552"/>
    </source>
</evidence>
<proteinExistence type="inferred from homology"/>
<keyword evidence="3 6" id="KW-0489">Methyltransferase</keyword>
<dbReference type="KEGG" id="paco:AACT_1644"/>
<name>A0A6M8ENY5_9BACT</name>
<dbReference type="RefSeq" id="WP_172126360.1">
    <property type="nucleotide sequence ID" value="NZ_CP042652.1"/>
</dbReference>
<keyword evidence="7" id="KW-1185">Reference proteome</keyword>
<dbReference type="NCBIfam" id="NF008725">
    <property type="entry name" value="PRK11727.1"/>
    <property type="match status" value="1"/>
</dbReference>
<evidence type="ECO:0000313" key="7">
    <source>
        <dbReference type="Proteomes" id="UP000503483"/>
    </source>
</evidence>
<dbReference type="AlphaFoldDB" id="A0A6M8ENY5"/>
<dbReference type="InterPro" id="IPR010286">
    <property type="entry name" value="METTL16/RlmF"/>
</dbReference>
<dbReference type="GO" id="GO:0070475">
    <property type="term" value="P:rRNA base methylation"/>
    <property type="evidence" value="ECO:0007669"/>
    <property type="project" value="TreeGrafter"/>
</dbReference>
<dbReference type="Gene3D" id="3.40.50.150">
    <property type="entry name" value="Vaccinia Virus protein VP39"/>
    <property type="match status" value="1"/>
</dbReference>
<dbReference type="GO" id="GO:0052907">
    <property type="term" value="F:23S rRNA (adenine(1618)-N(6))-methyltransferase activity"/>
    <property type="evidence" value="ECO:0007669"/>
    <property type="project" value="TreeGrafter"/>
</dbReference>
<dbReference type="Proteomes" id="UP000503483">
    <property type="component" value="Chromosome"/>
</dbReference>
<accession>A0A6M8ENY5</accession>
<dbReference type="EMBL" id="CP042652">
    <property type="protein sequence ID" value="QKE28801.1"/>
    <property type="molecule type" value="Genomic_DNA"/>
</dbReference>
<organism evidence="6 7">
    <name type="scientific">Arcobacter acticola</name>
    <dbReference type="NCBI Taxonomy" id="1849015"/>
    <lineage>
        <taxon>Bacteria</taxon>
        <taxon>Pseudomonadati</taxon>
        <taxon>Campylobacterota</taxon>
        <taxon>Epsilonproteobacteria</taxon>
        <taxon>Campylobacterales</taxon>
        <taxon>Arcobacteraceae</taxon>
        <taxon>Arcobacter</taxon>
    </lineage>
</organism>
<evidence type="ECO:0000256" key="5">
    <source>
        <dbReference type="ARBA" id="ARBA00022691"/>
    </source>
</evidence>